<proteinExistence type="predicted"/>
<sequence>MWGSFSSQEDCQQLYREFQTKLNSRY</sequence>
<organism evidence="1">
    <name type="scientific">Arundo donax</name>
    <name type="common">Giant reed</name>
    <name type="synonym">Donax arundinaceus</name>
    <dbReference type="NCBI Taxonomy" id="35708"/>
    <lineage>
        <taxon>Eukaryota</taxon>
        <taxon>Viridiplantae</taxon>
        <taxon>Streptophyta</taxon>
        <taxon>Embryophyta</taxon>
        <taxon>Tracheophyta</taxon>
        <taxon>Spermatophyta</taxon>
        <taxon>Magnoliopsida</taxon>
        <taxon>Liliopsida</taxon>
        <taxon>Poales</taxon>
        <taxon>Poaceae</taxon>
        <taxon>PACMAD clade</taxon>
        <taxon>Arundinoideae</taxon>
        <taxon>Arundineae</taxon>
        <taxon>Arundo</taxon>
    </lineage>
</organism>
<protein>
    <submittedName>
        <fullName evidence="1">Uncharacterized protein</fullName>
    </submittedName>
</protein>
<accession>A0A0A9B5E1</accession>
<reference evidence="1" key="1">
    <citation type="submission" date="2014-09" db="EMBL/GenBank/DDBJ databases">
        <authorList>
            <person name="Magalhaes I.L.F."/>
            <person name="Oliveira U."/>
            <person name="Santos F.R."/>
            <person name="Vidigal T.H.D.A."/>
            <person name="Brescovit A.D."/>
            <person name="Santos A.J."/>
        </authorList>
    </citation>
    <scope>NUCLEOTIDE SEQUENCE</scope>
    <source>
        <tissue evidence="1">Shoot tissue taken approximately 20 cm above the soil surface</tissue>
    </source>
</reference>
<reference evidence="1" key="2">
    <citation type="journal article" date="2015" name="Data Brief">
        <title>Shoot transcriptome of the giant reed, Arundo donax.</title>
        <authorList>
            <person name="Barrero R.A."/>
            <person name="Guerrero F.D."/>
            <person name="Moolhuijzen P."/>
            <person name="Goolsby J.A."/>
            <person name="Tidwell J."/>
            <person name="Bellgard S.E."/>
            <person name="Bellgard M.I."/>
        </authorList>
    </citation>
    <scope>NUCLEOTIDE SEQUENCE</scope>
    <source>
        <tissue evidence="1">Shoot tissue taken approximately 20 cm above the soil surface</tissue>
    </source>
</reference>
<name>A0A0A9B5E1_ARUDO</name>
<dbReference type="EMBL" id="GBRH01239329">
    <property type="protein sequence ID" value="JAD58566.1"/>
    <property type="molecule type" value="Transcribed_RNA"/>
</dbReference>
<evidence type="ECO:0000313" key="1">
    <source>
        <dbReference type="EMBL" id="JAD58566.1"/>
    </source>
</evidence>
<dbReference type="AlphaFoldDB" id="A0A0A9B5E1"/>